<proteinExistence type="predicted"/>
<feature type="transmembrane region" description="Helical" evidence="2">
    <location>
        <begin position="90"/>
        <end position="111"/>
    </location>
</feature>
<feature type="compositionally biased region" description="Low complexity" evidence="1">
    <location>
        <begin position="573"/>
        <end position="590"/>
    </location>
</feature>
<keyword evidence="4" id="KW-1185">Reference proteome</keyword>
<feature type="compositionally biased region" description="Polar residues" evidence="1">
    <location>
        <begin position="546"/>
        <end position="555"/>
    </location>
</feature>
<dbReference type="EMBL" id="JAYJJU010000018">
    <property type="protein sequence ID" value="MEB3033403.1"/>
    <property type="molecule type" value="Genomic_DNA"/>
</dbReference>
<evidence type="ECO:0000313" key="4">
    <source>
        <dbReference type="Proteomes" id="UP001298593"/>
    </source>
</evidence>
<name>A0ABU5XZU5_9MYCO</name>
<feature type="transmembrane region" description="Helical" evidence="2">
    <location>
        <begin position="21"/>
        <end position="40"/>
    </location>
</feature>
<reference evidence="3 4" key="1">
    <citation type="submission" date="2023-12" db="EMBL/GenBank/DDBJ databases">
        <title>Description of new species of Mycobacterium terrae complex isolated from sewage at the Sao Paulo Zoological Park Foundation in Brazil.</title>
        <authorList>
            <person name="Romagnoli C.L."/>
            <person name="Conceicao E.C."/>
            <person name="Machado E."/>
            <person name="Barreto L.B.P.F."/>
            <person name="Sharma A."/>
            <person name="Silva N.M."/>
            <person name="Marques L.E."/>
            <person name="Juliana M.A."/>
            <person name="Lourenco M.C.S."/>
            <person name="Digiampietri L.A."/>
            <person name="Suffys P.N."/>
            <person name="Viana-Niero C."/>
        </authorList>
    </citation>
    <scope>NUCLEOTIDE SEQUENCE [LARGE SCALE GENOMIC DNA]</scope>
    <source>
        <strain evidence="3 4">MYC340</strain>
    </source>
</reference>
<dbReference type="RefSeq" id="WP_329780198.1">
    <property type="nucleotide sequence ID" value="NZ_JAYJJU010000018.1"/>
</dbReference>
<feature type="region of interest" description="Disordered" evidence="1">
    <location>
        <begin position="491"/>
        <end position="672"/>
    </location>
</feature>
<evidence type="ECO:0000256" key="2">
    <source>
        <dbReference type="SAM" id="Phobius"/>
    </source>
</evidence>
<feature type="transmembrane region" description="Helical" evidence="2">
    <location>
        <begin position="118"/>
        <end position="138"/>
    </location>
</feature>
<gene>
    <name evidence="3" type="ORF">KV113_17765</name>
</gene>
<evidence type="ECO:0000256" key="1">
    <source>
        <dbReference type="SAM" id="MobiDB-lite"/>
    </source>
</evidence>
<keyword evidence="2" id="KW-0472">Membrane</keyword>
<feature type="transmembrane region" description="Helical" evidence="2">
    <location>
        <begin position="150"/>
        <end position="174"/>
    </location>
</feature>
<dbReference type="Proteomes" id="UP001298593">
    <property type="component" value="Unassembled WGS sequence"/>
</dbReference>
<feature type="compositionally biased region" description="Basic and acidic residues" evidence="1">
    <location>
        <begin position="492"/>
        <end position="501"/>
    </location>
</feature>
<keyword evidence="2" id="KW-1133">Transmembrane helix</keyword>
<feature type="transmembrane region" description="Helical" evidence="2">
    <location>
        <begin position="186"/>
        <end position="204"/>
    </location>
</feature>
<keyword evidence="2" id="KW-0812">Transmembrane</keyword>
<accession>A0ABU5XZU5</accession>
<sequence>MIDRIQYWLIRHPRITRQLKVLAAVEFLACMAVGTAPNAMASTNAAVLNWTGLHDSYGVPAGDLYLSLASLRDQVTQTGPDASMWDPSSWWPWMAHGMAVMFDNLTAANILTGEISVAVGIFTLSMWIFRLTISSYWLTVLGELARSVTAAVIGVTTRAGLVATTVPLGVYLGVLAIRRGERGRGATLIMVALFMPSLALTIFSDPAGMMYGPNGLLQFGRRMAFSTAQAATYGGAISGGGFNGQVDTLTSSMVTHVIREPLEVFNFGHVVDHVGQCGPLLSAAYKQGAKDGPIKALAQCGDSAAVHYAQNLDGTNVFGGFVMLAAVTLFGWFMVSSGNSVFRVSVKAIYTTVKLLPSLFAGGVDGAAYAHAKSTVWKYFKHPIEVGVFITFVSVIGLSVERLISQPLPAELGGTNPFAHVLMMGASSMVALSLLRHIRADLEGTHPGRGMVSRAGDVALYLGMRAALGGAGKAALGGVHGLRHALGAGKTPWEKMDEKAASSDPQEILGNPQEGFHPVSSSDDASPSEIAPSGGAEPIEGHSAPVLNSPNSTGQGLLPGMGMNPAGQRSSKQPQGRPRSASRSQRPALADPALNLGRTAREMSSAQEVAPISGGRHSESWEQEPPPASSYVDHNAEVPLPLEAPPDDDISTHQPPPDLGPSAASVEPITGH</sequence>
<protein>
    <submittedName>
        <fullName evidence="3">Uncharacterized protein</fullName>
    </submittedName>
</protein>
<organism evidence="3 4">
    <name type="scientific">[Mycobacterium] nativiensis</name>
    <dbReference type="NCBI Taxonomy" id="2855503"/>
    <lineage>
        <taxon>Bacteria</taxon>
        <taxon>Bacillati</taxon>
        <taxon>Actinomycetota</taxon>
        <taxon>Actinomycetes</taxon>
        <taxon>Mycobacteriales</taxon>
        <taxon>Mycobacteriaceae</taxon>
        <taxon>Mycolicibacter</taxon>
    </lineage>
</organism>
<evidence type="ECO:0000313" key="3">
    <source>
        <dbReference type="EMBL" id="MEB3033403.1"/>
    </source>
</evidence>
<comment type="caution">
    <text evidence="3">The sequence shown here is derived from an EMBL/GenBank/DDBJ whole genome shotgun (WGS) entry which is preliminary data.</text>
</comment>
<feature type="transmembrane region" description="Helical" evidence="2">
    <location>
        <begin position="317"/>
        <end position="335"/>
    </location>
</feature>